<sequence>MLHSPSHPKIIKSDPEHDFNQNAFLKSQTTNAHQQNNNIDINDRNKPKKRLRNNNIALFEVHKKKRTFRANKYLIRHQQQNVIQGKCSGGEIVVKHGNISKPHLNKARNNENMSSSQDIVLFKSNNLDCISPENSIIHANKRGRICTIGDVVRMEHKYFAHSGMMSMNLTINIIKDSQIIQQLVYRGVEPKFSEKSKGYHLPLAGKYGKHILPSKHSMILKDEDTNDIIIIRKAMKDMFEVECNDNLDPLLVSVIAITAIEGVPSYICQ</sequence>
<dbReference type="VEuPathDB" id="TrichDB:TRFO_35947"/>
<protein>
    <submittedName>
        <fullName evidence="1">Uncharacterized protein</fullName>
    </submittedName>
</protein>
<dbReference type="AlphaFoldDB" id="A0A1J4JHL8"/>
<evidence type="ECO:0000313" key="1">
    <source>
        <dbReference type="EMBL" id="OHS97743.1"/>
    </source>
</evidence>
<evidence type="ECO:0000313" key="2">
    <source>
        <dbReference type="Proteomes" id="UP000179807"/>
    </source>
</evidence>
<gene>
    <name evidence="1" type="ORF">TRFO_35947</name>
</gene>
<comment type="caution">
    <text evidence="1">The sequence shown here is derived from an EMBL/GenBank/DDBJ whole genome shotgun (WGS) entry which is preliminary data.</text>
</comment>
<accession>A0A1J4JHL8</accession>
<dbReference type="Proteomes" id="UP000179807">
    <property type="component" value="Unassembled WGS sequence"/>
</dbReference>
<name>A0A1J4JHL8_9EUKA</name>
<reference evidence="1" key="1">
    <citation type="submission" date="2016-10" db="EMBL/GenBank/DDBJ databases">
        <authorList>
            <person name="Benchimol M."/>
            <person name="Almeida L.G."/>
            <person name="Vasconcelos A.T."/>
            <person name="Perreira-Neves A."/>
            <person name="Rosa I.A."/>
            <person name="Tasca T."/>
            <person name="Bogo M.R."/>
            <person name="de Souza W."/>
        </authorList>
    </citation>
    <scope>NUCLEOTIDE SEQUENCE [LARGE SCALE GENOMIC DNA]</scope>
    <source>
        <strain evidence="1">K</strain>
    </source>
</reference>
<keyword evidence="2" id="KW-1185">Reference proteome</keyword>
<dbReference type="RefSeq" id="XP_068350880.1">
    <property type="nucleotide sequence ID" value="XM_068510549.1"/>
</dbReference>
<dbReference type="GeneID" id="94845253"/>
<dbReference type="EMBL" id="MLAK01001096">
    <property type="protein sequence ID" value="OHS97743.1"/>
    <property type="molecule type" value="Genomic_DNA"/>
</dbReference>
<organism evidence="1 2">
    <name type="scientific">Tritrichomonas foetus</name>
    <dbReference type="NCBI Taxonomy" id="1144522"/>
    <lineage>
        <taxon>Eukaryota</taxon>
        <taxon>Metamonada</taxon>
        <taxon>Parabasalia</taxon>
        <taxon>Tritrichomonadida</taxon>
        <taxon>Tritrichomonadidae</taxon>
        <taxon>Tritrichomonas</taxon>
    </lineage>
</organism>
<proteinExistence type="predicted"/>